<keyword evidence="10" id="KW-0967">Endosome</keyword>
<dbReference type="SMART" id="SM00064">
    <property type="entry name" value="FYVE"/>
    <property type="match status" value="1"/>
</dbReference>
<evidence type="ECO:0000313" key="21">
    <source>
        <dbReference type="Proteomes" id="UP000094565"/>
    </source>
</evidence>
<dbReference type="SMART" id="SM00184">
    <property type="entry name" value="RING"/>
    <property type="match status" value="2"/>
</dbReference>
<dbReference type="InterPro" id="IPR017455">
    <property type="entry name" value="Znf_FYVE-rel"/>
</dbReference>
<keyword evidence="16" id="KW-0449">Lipoprotein</keyword>
<evidence type="ECO:0000256" key="7">
    <source>
        <dbReference type="ARBA" id="ARBA00022679"/>
    </source>
</evidence>
<dbReference type="InterPro" id="IPR013083">
    <property type="entry name" value="Znf_RING/FYVE/PHD"/>
</dbReference>
<keyword evidence="12" id="KW-0833">Ubl conjugation pathway</keyword>
<sequence>MNVPAWQPDSDSTQCHICHSKFTLLKRRHHCRRCGHLVCNRCSNNFIKYLPSTYVVSPPSQIFLETPHVPHRTCDKCHLEVRTLKRCLLETNQSSSSINSSVNDKDRLMNKSTSSLSHTCPVCNESLLAFSDQERIDHIDQCIQDNEFIGSPKGTRTLNRMLVYNYKDVKETPNECVICLDDIVYGDKVGRLECLCLFHYQCIKDWINKKGVCECPVHTIHYY</sequence>
<evidence type="ECO:0000313" key="20">
    <source>
        <dbReference type="EMBL" id="ANZ74838.1"/>
    </source>
</evidence>
<protein>
    <recommendedName>
        <fullName evidence="6">RING-type E3 ubiquitin transferase</fullName>
        <ecNumber evidence="6">2.3.2.27</ecNumber>
    </recommendedName>
</protein>
<evidence type="ECO:0000256" key="3">
    <source>
        <dbReference type="ARBA" id="ARBA00004177"/>
    </source>
</evidence>
<evidence type="ECO:0000256" key="14">
    <source>
        <dbReference type="ARBA" id="ARBA00023136"/>
    </source>
</evidence>
<keyword evidence="21" id="KW-1185">Reference proteome</keyword>
<proteinExistence type="predicted"/>
<dbReference type="PANTHER" id="PTHR46661:SF4">
    <property type="entry name" value="RING-TYPE DOMAIN-CONTAINING PROTEIN"/>
    <property type="match status" value="1"/>
</dbReference>
<evidence type="ECO:0000259" key="18">
    <source>
        <dbReference type="PROSITE" id="PS50089"/>
    </source>
</evidence>
<reference evidence="20 21" key="1">
    <citation type="submission" date="2016-02" db="EMBL/GenBank/DDBJ databases">
        <title>Comparative genomic and transcriptomic foundation for Pichia pastoris.</title>
        <authorList>
            <person name="Love K.R."/>
            <person name="Shah K.A."/>
            <person name="Whittaker C.A."/>
            <person name="Wu J."/>
            <person name="Bartlett M.C."/>
            <person name="Ma D."/>
            <person name="Leeson R.L."/>
            <person name="Priest M."/>
            <person name="Young S.K."/>
            <person name="Love J.C."/>
        </authorList>
    </citation>
    <scope>NUCLEOTIDE SEQUENCE [LARGE SCALE GENOMIC DNA]</scope>
    <source>
        <strain evidence="20 21">ATCC 28485</strain>
    </source>
</reference>
<keyword evidence="14" id="KW-0472">Membrane</keyword>
<keyword evidence="15" id="KW-0458">Lysosome</keyword>
<dbReference type="EC" id="2.3.2.27" evidence="6"/>
<dbReference type="OrthoDB" id="660555at2759"/>
<dbReference type="GO" id="GO:0043161">
    <property type="term" value="P:proteasome-mediated ubiquitin-dependent protein catabolic process"/>
    <property type="evidence" value="ECO:0007669"/>
    <property type="project" value="TreeGrafter"/>
</dbReference>
<evidence type="ECO:0000256" key="6">
    <source>
        <dbReference type="ARBA" id="ARBA00012483"/>
    </source>
</evidence>
<feature type="domain" description="RING-type" evidence="18">
    <location>
        <begin position="176"/>
        <end position="219"/>
    </location>
</feature>
<name>A0A1B2JAL1_PICPA</name>
<evidence type="ECO:0000256" key="10">
    <source>
        <dbReference type="ARBA" id="ARBA00022753"/>
    </source>
</evidence>
<dbReference type="InterPro" id="IPR011011">
    <property type="entry name" value="Znf_FYVE_PHD"/>
</dbReference>
<dbReference type="PROSITE" id="PS50178">
    <property type="entry name" value="ZF_FYVE"/>
    <property type="match status" value="1"/>
</dbReference>
<evidence type="ECO:0000256" key="16">
    <source>
        <dbReference type="ARBA" id="ARBA00023288"/>
    </source>
</evidence>
<dbReference type="PROSITE" id="PS50089">
    <property type="entry name" value="ZF_RING_2"/>
    <property type="match status" value="1"/>
</dbReference>
<dbReference type="SUPFAM" id="SSF57903">
    <property type="entry name" value="FYVE/PHD zinc finger"/>
    <property type="match status" value="1"/>
</dbReference>
<dbReference type="Pfam" id="PF13639">
    <property type="entry name" value="zf-RING_2"/>
    <property type="match status" value="1"/>
</dbReference>
<comment type="subcellular location">
    <subcellularLocation>
        <location evidence="3">Endosome</location>
    </subcellularLocation>
    <subcellularLocation>
        <location evidence="4">Lysosome</location>
    </subcellularLocation>
    <subcellularLocation>
        <location evidence="2">Membrane</location>
        <topology evidence="2">Peripheral membrane protein</topology>
    </subcellularLocation>
</comment>
<evidence type="ECO:0000256" key="9">
    <source>
        <dbReference type="ARBA" id="ARBA00022723"/>
    </source>
</evidence>
<feature type="domain" description="FYVE-type" evidence="19">
    <location>
        <begin position="9"/>
        <end position="82"/>
    </location>
</feature>
<comment type="catalytic activity">
    <reaction evidence="1">
        <text>S-ubiquitinyl-[E2 ubiquitin-conjugating enzyme]-L-cysteine + [acceptor protein]-L-lysine = [E2 ubiquitin-conjugating enzyme]-L-cysteine + N(6)-ubiquitinyl-[acceptor protein]-L-lysine.</text>
        <dbReference type="EC" id="2.3.2.27"/>
    </reaction>
</comment>
<dbReference type="Gene3D" id="3.30.40.10">
    <property type="entry name" value="Zinc/RING finger domain, C3HC4 (zinc finger)"/>
    <property type="match status" value="2"/>
</dbReference>
<comment type="pathway">
    <text evidence="5">Protein modification; protein ubiquitination.</text>
</comment>
<evidence type="ECO:0000256" key="15">
    <source>
        <dbReference type="ARBA" id="ARBA00023228"/>
    </source>
</evidence>
<dbReference type="InterPro" id="IPR000306">
    <property type="entry name" value="Znf_FYVE"/>
</dbReference>
<evidence type="ECO:0000256" key="5">
    <source>
        <dbReference type="ARBA" id="ARBA00004906"/>
    </source>
</evidence>
<dbReference type="Pfam" id="PF01363">
    <property type="entry name" value="FYVE"/>
    <property type="match status" value="1"/>
</dbReference>
<evidence type="ECO:0000259" key="19">
    <source>
        <dbReference type="PROSITE" id="PS50178"/>
    </source>
</evidence>
<keyword evidence="9" id="KW-0479">Metal-binding</keyword>
<keyword evidence="8" id="KW-0519">Myristate</keyword>
<dbReference type="GO" id="GO:0016020">
    <property type="term" value="C:membrane"/>
    <property type="evidence" value="ECO:0007669"/>
    <property type="project" value="UniProtKB-SubCell"/>
</dbReference>
<keyword evidence="13" id="KW-0862">Zinc</keyword>
<evidence type="ECO:0000256" key="4">
    <source>
        <dbReference type="ARBA" id="ARBA00004371"/>
    </source>
</evidence>
<dbReference type="GO" id="GO:0008270">
    <property type="term" value="F:zinc ion binding"/>
    <property type="evidence" value="ECO:0007669"/>
    <property type="project" value="UniProtKB-KW"/>
</dbReference>
<dbReference type="GO" id="GO:0005768">
    <property type="term" value="C:endosome"/>
    <property type="evidence" value="ECO:0007669"/>
    <property type="project" value="UniProtKB-SubCell"/>
</dbReference>
<dbReference type="GO" id="GO:0070936">
    <property type="term" value="P:protein K48-linked ubiquitination"/>
    <property type="evidence" value="ECO:0007669"/>
    <property type="project" value="TreeGrafter"/>
</dbReference>
<keyword evidence="11 17" id="KW-0863">Zinc-finger</keyword>
<evidence type="ECO:0000256" key="12">
    <source>
        <dbReference type="ARBA" id="ARBA00022786"/>
    </source>
</evidence>
<dbReference type="PANTHER" id="PTHR46661">
    <property type="entry name" value="E3 UBIQUITIN-PROTEIN LIGASE ZNRF1-LIKE PROTEIN"/>
    <property type="match status" value="1"/>
</dbReference>
<dbReference type="Proteomes" id="UP000094565">
    <property type="component" value="Chromosome 1"/>
</dbReference>
<gene>
    <name evidence="20" type="primary">PIB1</name>
    <name evidence="20" type="ORF">ATY40_BA7501246</name>
</gene>
<evidence type="ECO:0000256" key="1">
    <source>
        <dbReference type="ARBA" id="ARBA00000900"/>
    </source>
</evidence>
<dbReference type="GO" id="GO:0032266">
    <property type="term" value="F:phosphatidylinositol-3-phosphate binding"/>
    <property type="evidence" value="ECO:0007669"/>
    <property type="project" value="UniProtKB-ARBA"/>
</dbReference>
<evidence type="ECO:0000256" key="11">
    <source>
        <dbReference type="ARBA" id="ARBA00022771"/>
    </source>
</evidence>
<dbReference type="InterPro" id="IPR001841">
    <property type="entry name" value="Znf_RING"/>
</dbReference>
<evidence type="ECO:0000256" key="8">
    <source>
        <dbReference type="ARBA" id="ARBA00022707"/>
    </source>
</evidence>
<dbReference type="SUPFAM" id="SSF57850">
    <property type="entry name" value="RING/U-box"/>
    <property type="match status" value="1"/>
</dbReference>
<evidence type="ECO:0000256" key="2">
    <source>
        <dbReference type="ARBA" id="ARBA00004170"/>
    </source>
</evidence>
<dbReference type="GO" id="GO:0061630">
    <property type="term" value="F:ubiquitin protein ligase activity"/>
    <property type="evidence" value="ECO:0007669"/>
    <property type="project" value="UniProtKB-EC"/>
</dbReference>
<dbReference type="AlphaFoldDB" id="A0A1B2JAL1"/>
<organism evidence="20 21">
    <name type="scientific">Komagataella pastoris</name>
    <name type="common">Yeast</name>
    <name type="synonym">Pichia pastoris</name>
    <dbReference type="NCBI Taxonomy" id="4922"/>
    <lineage>
        <taxon>Eukaryota</taxon>
        <taxon>Fungi</taxon>
        <taxon>Dikarya</taxon>
        <taxon>Ascomycota</taxon>
        <taxon>Saccharomycotina</taxon>
        <taxon>Pichiomycetes</taxon>
        <taxon>Pichiales</taxon>
        <taxon>Pichiaceae</taxon>
        <taxon>Komagataella</taxon>
    </lineage>
</organism>
<dbReference type="InterPro" id="IPR051878">
    <property type="entry name" value="ZNRF_ubiq-protein_ligase"/>
</dbReference>
<evidence type="ECO:0000256" key="17">
    <source>
        <dbReference type="PROSITE-ProRule" id="PRU00175"/>
    </source>
</evidence>
<evidence type="ECO:0000256" key="13">
    <source>
        <dbReference type="ARBA" id="ARBA00022833"/>
    </source>
</evidence>
<accession>A0A1B2JAL1</accession>
<dbReference type="EMBL" id="CP014584">
    <property type="protein sequence ID" value="ANZ74838.1"/>
    <property type="molecule type" value="Genomic_DNA"/>
</dbReference>
<keyword evidence="7" id="KW-0808">Transferase</keyword>